<evidence type="ECO:0000313" key="4">
    <source>
        <dbReference type="Proteomes" id="UP000235672"/>
    </source>
</evidence>
<keyword evidence="4" id="KW-1185">Reference proteome</keyword>
<dbReference type="PANTHER" id="PTHR24148">
    <property type="entry name" value="ANKYRIN REPEAT DOMAIN-CONTAINING PROTEIN 39 HOMOLOG-RELATED"/>
    <property type="match status" value="1"/>
</dbReference>
<dbReference type="OrthoDB" id="3477286at2759"/>
<dbReference type="AlphaFoldDB" id="A0A2J6QB58"/>
<name>A0A2J6QB58_9HELO</name>
<dbReference type="EMBL" id="KZ613475">
    <property type="protein sequence ID" value="PMD23485.1"/>
    <property type="molecule type" value="Genomic_DNA"/>
</dbReference>
<feature type="region of interest" description="Disordered" evidence="1">
    <location>
        <begin position="73"/>
        <end position="101"/>
    </location>
</feature>
<feature type="domain" description="Heterokaryon incompatibility" evidence="2">
    <location>
        <begin position="124"/>
        <end position="266"/>
    </location>
</feature>
<evidence type="ECO:0000259" key="2">
    <source>
        <dbReference type="Pfam" id="PF06985"/>
    </source>
</evidence>
<dbReference type="Pfam" id="PF06985">
    <property type="entry name" value="HET"/>
    <property type="match status" value="1"/>
</dbReference>
<organism evidence="3 4">
    <name type="scientific">Hyaloscypha hepaticicola</name>
    <dbReference type="NCBI Taxonomy" id="2082293"/>
    <lineage>
        <taxon>Eukaryota</taxon>
        <taxon>Fungi</taxon>
        <taxon>Dikarya</taxon>
        <taxon>Ascomycota</taxon>
        <taxon>Pezizomycotina</taxon>
        <taxon>Leotiomycetes</taxon>
        <taxon>Helotiales</taxon>
        <taxon>Hyaloscyphaceae</taxon>
        <taxon>Hyaloscypha</taxon>
    </lineage>
</organism>
<sequence length="764" mass="87940">MAPSELREYRYAPLLDSNSLRVLALRPAHEDEEEIDCEIVDIPLPDKCTEMVESGDCFDEEFRDRRFDGAKQLPELSHGDEWSDSDFSSDESVPGNSPVEQGEGVIVRTQQGGILEEENTRQQYEALSWCWGRDPADEILRVHNRYGAYAIRISRNLKEALRVLRKTTETRHLWVDAICIDQKNIKERNEQVARMDKIYGRASNVCIWLGEASDDRAITIHFVRDRMLELWKFDELIGEHRYARYWAALLRLMRRPWFSRRWVVQEIALSAHDAVSLFVEVESATHRLSDVMKLDISLGDIPSYFGDVSSLGAALLVDATTNLFRRSASGERQPLSSLEYLVSRMSAFEVTQPRDAIYALLAISRDGETQPPNLSNMEESELGSNILRYSETPPYSVDYKLPIIDFYQKFVQFCIDRADPRTALNVLVRPWAPIAMESDDDFESDNNSDTLSTAKMNNRDREIVLPSWICSLGKAAFEMEEHPTAGLRLERQNANPLVSLPNDSGRCVYSVAGEMDLDKKRFQFIKWDSIRNPNSGCLEYSMVVRGFVLDEVFSVDHPAVNGNIPYRWLKAGRWRDTNTNPPEPFWRTLVADRGLSSKDPPTYYPRACIESMKYKAKTMTKTGGYVDCRRMIEEGRCTIVAEFLRRVQEVVWNKHLITTKGRRLGLVGNDVGPNFKVCILYGCSVPVILEEVRKSPRELAAEKKDRYKQWRKEFERVVSLCQSKYRLRALLREKAKRGLLRFKSQQTWGNHYNGLDASANYRGH</sequence>
<dbReference type="InterPro" id="IPR010730">
    <property type="entry name" value="HET"/>
</dbReference>
<dbReference type="STRING" id="1745343.A0A2J6QB58"/>
<dbReference type="PANTHER" id="PTHR24148:SF64">
    <property type="entry name" value="HETEROKARYON INCOMPATIBILITY DOMAIN-CONTAINING PROTEIN"/>
    <property type="match status" value="1"/>
</dbReference>
<proteinExistence type="predicted"/>
<evidence type="ECO:0000256" key="1">
    <source>
        <dbReference type="SAM" id="MobiDB-lite"/>
    </source>
</evidence>
<evidence type="ECO:0000313" key="3">
    <source>
        <dbReference type="EMBL" id="PMD23485.1"/>
    </source>
</evidence>
<dbReference type="Proteomes" id="UP000235672">
    <property type="component" value="Unassembled WGS sequence"/>
</dbReference>
<gene>
    <name evidence="3" type="ORF">NA56DRAFT_657512</name>
</gene>
<protein>
    <submittedName>
        <fullName evidence="3">HET-domain-containing protein</fullName>
    </submittedName>
</protein>
<dbReference type="InterPro" id="IPR052895">
    <property type="entry name" value="HetReg/Transcr_Mod"/>
</dbReference>
<accession>A0A2J6QB58</accession>
<reference evidence="3 4" key="1">
    <citation type="submission" date="2016-05" db="EMBL/GenBank/DDBJ databases">
        <title>A degradative enzymes factory behind the ericoid mycorrhizal symbiosis.</title>
        <authorList>
            <consortium name="DOE Joint Genome Institute"/>
            <person name="Martino E."/>
            <person name="Morin E."/>
            <person name="Grelet G."/>
            <person name="Kuo A."/>
            <person name="Kohler A."/>
            <person name="Daghino S."/>
            <person name="Barry K."/>
            <person name="Choi C."/>
            <person name="Cichocki N."/>
            <person name="Clum A."/>
            <person name="Copeland A."/>
            <person name="Hainaut M."/>
            <person name="Haridas S."/>
            <person name="Labutti K."/>
            <person name="Lindquist E."/>
            <person name="Lipzen A."/>
            <person name="Khouja H.-R."/>
            <person name="Murat C."/>
            <person name="Ohm R."/>
            <person name="Olson A."/>
            <person name="Spatafora J."/>
            <person name="Veneault-Fourrey C."/>
            <person name="Henrissat B."/>
            <person name="Grigoriev I."/>
            <person name="Martin F."/>
            <person name="Perotto S."/>
        </authorList>
    </citation>
    <scope>NUCLEOTIDE SEQUENCE [LARGE SCALE GENOMIC DNA]</scope>
    <source>
        <strain evidence="3 4">UAMH 7357</strain>
    </source>
</reference>